<feature type="transmembrane region" description="Helical" evidence="5">
    <location>
        <begin position="191"/>
        <end position="208"/>
    </location>
</feature>
<dbReference type="Gene3D" id="1.20.1560.10">
    <property type="entry name" value="ABC transporter type 1, transmembrane domain"/>
    <property type="match status" value="1"/>
</dbReference>
<proteinExistence type="predicted"/>
<keyword evidence="2 5" id="KW-0812">Transmembrane</keyword>
<reference evidence="8" key="1">
    <citation type="journal article" date="2019" name="Int. J. Syst. Evol. Microbiol.">
        <title>The Global Catalogue of Microorganisms (GCM) 10K type strain sequencing project: providing services to taxonomists for standard genome sequencing and annotation.</title>
        <authorList>
            <consortium name="The Broad Institute Genomics Platform"/>
            <consortium name="The Broad Institute Genome Sequencing Center for Infectious Disease"/>
            <person name="Wu L."/>
            <person name="Ma J."/>
        </authorList>
    </citation>
    <scope>NUCLEOTIDE SEQUENCE [LARGE SCALE GENOMIC DNA]</scope>
    <source>
        <strain evidence="8">NBRC 108730</strain>
    </source>
</reference>
<dbReference type="InterPro" id="IPR011527">
    <property type="entry name" value="ABC1_TM_dom"/>
</dbReference>
<dbReference type="EMBL" id="BSUZ01000001">
    <property type="protein sequence ID" value="GMA84797.1"/>
    <property type="molecule type" value="Genomic_DNA"/>
</dbReference>
<dbReference type="PANTHER" id="PTHR43394:SF1">
    <property type="entry name" value="ATP-BINDING CASSETTE SUB-FAMILY B MEMBER 10, MITOCHONDRIAL"/>
    <property type="match status" value="1"/>
</dbReference>
<comment type="subcellular location">
    <subcellularLocation>
        <location evidence="1">Cell membrane</location>
        <topology evidence="1">Multi-pass membrane protein</topology>
    </subcellularLocation>
</comment>
<feature type="transmembrane region" description="Helical" evidence="5">
    <location>
        <begin position="112"/>
        <end position="134"/>
    </location>
</feature>
<gene>
    <name evidence="7" type="ORF">GCM10025868_00470</name>
</gene>
<evidence type="ECO:0000256" key="2">
    <source>
        <dbReference type="ARBA" id="ARBA00022692"/>
    </source>
</evidence>
<keyword evidence="8" id="KW-1185">Reference proteome</keyword>
<dbReference type="PROSITE" id="PS50929">
    <property type="entry name" value="ABC_TM1F"/>
    <property type="match status" value="1"/>
</dbReference>
<dbReference type="CDD" id="cd18547">
    <property type="entry name" value="ABC_6TM_Tm288_like"/>
    <property type="match status" value="1"/>
</dbReference>
<comment type="caution">
    <text evidence="7">The sequence shown here is derived from an EMBL/GenBank/DDBJ whole genome shotgun (WGS) entry which is preliminary data.</text>
</comment>
<dbReference type="Pfam" id="PF00664">
    <property type="entry name" value="ABC_membrane"/>
    <property type="match status" value="1"/>
</dbReference>
<evidence type="ECO:0000259" key="6">
    <source>
        <dbReference type="PROSITE" id="PS50929"/>
    </source>
</evidence>
<evidence type="ECO:0000256" key="4">
    <source>
        <dbReference type="ARBA" id="ARBA00023136"/>
    </source>
</evidence>
<accession>A0ABQ6JD33</accession>
<keyword evidence="4 5" id="KW-0472">Membrane</keyword>
<dbReference type="SUPFAM" id="SSF90123">
    <property type="entry name" value="ABC transporter transmembrane region"/>
    <property type="match status" value="1"/>
</dbReference>
<sequence>MAMAVPTQKALRFGPSARRLVERLRPERTTFVLVVLLAVASVGLSVVGPRLLGRATDLVFAGVVGSRLPAGQTTAEAVRALRARGQGTLADVVQRAGVVPGRAIDFGAVGRVLLLALVLYVVASLCMLVQGRLLNLAVQRTVQRLRSDVEDQAARVPLPYFDGRPRGEILSRVTNDIDNVAQSLQQTLSRLLTALLTVVGVVAMMLVVSPLLSLVALLTIPASLLLTRAVARRAQGRFVAQWAATGRLNGQVEEAFSGHTLVNVYGRRAEVEREFARTNQEPARRGVRRPGWCRA</sequence>
<evidence type="ECO:0000256" key="3">
    <source>
        <dbReference type="ARBA" id="ARBA00022989"/>
    </source>
</evidence>
<organism evidence="7 8">
    <name type="scientific">Angustibacter aerolatus</name>
    <dbReference type="NCBI Taxonomy" id="1162965"/>
    <lineage>
        <taxon>Bacteria</taxon>
        <taxon>Bacillati</taxon>
        <taxon>Actinomycetota</taxon>
        <taxon>Actinomycetes</taxon>
        <taxon>Kineosporiales</taxon>
        <taxon>Kineosporiaceae</taxon>
    </lineage>
</organism>
<dbReference type="InterPro" id="IPR036640">
    <property type="entry name" value="ABC1_TM_sf"/>
</dbReference>
<keyword evidence="3 5" id="KW-1133">Transmembrane helix</keyword>
<dbReference type="Proteomes" id="UP001157017">
    <property type="component" value="Unassembled WGS sequence"/>
</dbReference>
<feature type="transmembrane region" description="Helical" evidence="5">
    <location>
        <begin position="29"/>
        <end position="48"/>
    </location>
</feature>
<protein>
    <recommendedName>
        <fullName evidence="6">ABC transmembrane type-1 domain-containing protein</fullName>
    </recommendedName>
</protein>
<evidence type="ECO:0000313" key="7">
    <source>
        <dbReference type="EMBL" id="GMA84797.1"/>
    </source>
</evidence>
<dbReference type="PANTHER" id="PTHR43394">
    <property type="entry name" value="ATP-DEPENDENT PERMEASE MDL1, MITOCHONDRIAL"/>
    <property type="match status" value="1"/>
</dbReference>
<evidence type="ECO:0000256" key="5">
    <source>
        <dbReference type="SAM" id="Phobius"/>
    </source>
</evidence>
<dbReference type="InterPro" id="IPR039421">
    <property type="entry name" value="Type_1_exporter"/>
</dbReference>
<name>A0ABQ6JD33_9ACTN</name>
<feature type="domain" description="ABC transmembrane type-1" evidence="6">
    <location>
        <begin position="32"/>
        <end position="289"/>
    </location>
</feature>
<evidence type="ECO:0000313" key="8">
    <source>
        <dbReference type="Proteomes" id="UP001157017"/>
    </source>
</evidence>
<evidence type="ECO:0000256" key="1">
    <source>
        <dbReference type="ARBA" id="ARBA00004651"/>
    </source>
</evidence>